<evidence type="ECO:0000256" key="8">
    <source>
        <dbReference type="ARBA" id="ARBA00022827"/>
    </source>
</evidence>
<evidence type="ECO:0000256" key="9">
    <source>
        <dbReference type="ARBA" id="ARBA00023002"/>
    </source>
</evidence>
<comment type="cofactor">
    <cofactor evidence="15 17">
        <name>FAD</name>
        <dbReference type="ChEBI" id="CHEBI:57692"/>
    </cofactor>
    <text evidence="15 17">Binds 1 FAD per subunit.</text>
</comment>
<dbReference type="PRINTS" id="PR00368">
    <property type="entry name" value="FADPNR"/>
</dbReference>
<dbReference type="SUPFAM" id="SSF51905">
    <property type="entry name" value="FAD/NAD(P)-binding domain"/>
    <property type="match status" value="1"/>
</dbReference>
<dbReference type="NCBIfam" id="TIGR01350">
    <property type="entry name" value="lipoamide_DH"/>
    <property type="match status" value="1"/>
</dbReference>
<dbReference type="GO" id="GO:0006103">
    <property type="term" value="P:2-oxoglutarate metabolic process"/>
    <property type="evidence" value="ECO:0007669"/>
    <property type="project" value="TreeGrafter"/>
</dbReference>
<comment type="catalytic activity">
    <reaction evidence="13 17">
        <text>N(6)-[(R)-dihydrolipoyl]-L-lysyl-[protein] + NAD(+) = N(6)-[(R)-lipoyl]-L-lysyl-[protein] + NADH + H(+)</text>
        <dbReference type="Rhea" id="RHEA:15045"/>
        <dbReference type="Rhea" id="RHEA-COMP:10474"/>
        <dbReference type="Rhea" id="RHEA-COMP:10475"/>
        <dbReference type="ChEBI" id="CHEBI:15378"/>
        <dbReference type="ChEBI" id="CHEBI:57540"/>
        <dbReference type="ChEBI" id="CHEBI:57945"/>
        <dbReference type="ChEBI" id="CHEBI:83099"/>
        <dbReference type="ChEBI" id="CHEBI:83100"/>
        <dbReference type="EC" id="1.8.1.4"/>
    </reaction>
</comment>
<comment type="subcellular location">
    <subcellularLocation>
        <location evidence="1">Cytoplasm</location>
    </subcellularLocation>
</comment>
<name>A0A916VK51_9GAMM</name>
<reference evidence="20" key="2">
    <citation type="submission" date="2020-09" db="EMBL/GenBank/DDBJ databases">
        <authorList>
            <person name="Sun Q."/>
            <person name="Zhou Y."/>
        </authorList>
    </citation>
    <scope>NUCLEOTIDE SEQUENCE</scope>
    <source>
        <strain evidence="20">CGMCC 1.15425</strain>
    </source>
</reference>
<feature type="binding site" evidence="15">
    <location>
        <position position="58"/>
    </location>
    <ligand>
        <name>FAD</name>
        <dbReference type="ChEBI" id="CHEBI:57692"/>
    </ligand>
</feature>
<evidence type="ECO:0000313" key="21">
    <source>
        <dbReference type="Proteomes" id="UP000627715"/>
    </source>
</evidence>
<evidence type="ECO:0000256" key="14">
    <source>
        <dbReference type="PIRSR" id="PIRSR000350-2"/>
    </source>
</evidence>
<dbReference type="Pfam" id="PF07992">
    <property type="entry name" value="Pyr_redox_2"/>
    <property type="match status" value="1"/>
</dbReference>
<evidence type="ECO:0000256" key="3">
    <source>
        <dbReference type="ARBA" id="ARBA00011738"/>
    </source>
</evidence>
<evidence type="ECO:0000256" key="10">
    <source>
        <dbReference type="ARBA" id="ARBA00023027"/>
    </source>
</evidence>
<feature type="active site" description="Proton acceptor" evidence="14">
    <location>
        <position position="455"/>
    </location>
</feature>
<evidence type="ECO:0000256" key="17">
    <source>
        <dbReference type="RuleBase" id="RU003692"/>
    </source>
</evidence>
<dbReference type="OrthoDB" id="9800167at2"/>
<feature type="disulfide bond" description="Redox-active" evidence="16">
    <location>
        <begin position="49"/>
        <end position="54"/>
    </location>
</feature>
<dbReference type="GO" id="GO:0005737">
    <property type="term" value="C:cytoplasm"/>
    <property type="evidence" value="ECO:0007669"/>
    <property type="project" value="UniProtKB-SubCell"/>
</dbReference>
<feature type="binding site" evidence="15">
    <location>
        <begin position="329"/>
        <end position="332"/>
    </location>
    <ligand>
        <name>FAD</name>
        <dbReference type="ChEBI" id="CHEBI:57692"/>
    </ligand>
</feature>
<feature type="binding site" evidence="15">
    <location>
        <position position="122"/>
    </location>
    <ligand>
        <name>FAD</name>
        <dbReference type="ChEBI" id="CHEBI:57692"/>
    </ligand>
</feature>
<dbReference type="EMBL" id="BMIY01000013">
    <property type="protein sequence ID" value="GFZ82367.1"/>
    <property type="molecule type" value="Genomic_DNA"/>
</dbReference>
<dbReference type="InterPro" id="IPR023753">
    <property type="entry name" value="FAD/NAD-binding_dom"/>
</dbReference>
<dbReference type="GO" id="GO:0004148">
    <property type="term" value="F:dihydrolipoyl dehydrogenase (NADH) activity"/>
    <property type="evidence" value="ECO:0007669"/>
    <property type="project" value="UniProtKB-EC"/>
</dbReference>
<dbReference type="InterPro" id="IPR036188">
    <property type="entry name" value="FAD/NAD-bd_sf"/>
</dbReference>
<dbReference type="RefSeq" id="WP_068810531.1">
    <property type="nucleotide sequence ID" value="NZ_BMIY01000013.1"/>
</dbReference>
<dbReference type="PIRSF" id="PIRSF000350">
    <property type="entry name" value="Mercury_reductase_MerA"/>
    <property type="match status" value="1"/>
</dbReference>
<evidence type="ECO:0000259" key="18">
    <source>
        <dbReference type="Pfam" id="PF02852"/>
    </source>
</evidence>
<keyword evidence="7 17" id="KW-0285">Flavoprotein</keyword>
<comment type="caution">
    <text evidence="20">The sequence shown here is derived from an EMBL/GenBank/DDBJ whole genome shotgun (WGS) entry which is preliminary data.</text>
</comment>
<evidence type="ECO:0000259" key="19">
    <source>
        <dbReference type="Pfam" id="PF07992"/>
    </source>
</evidence>
<dbReference type="Gene3D" id="3.50.50.60">
    <property type="entry name" value="FAD/NAD(P)-binding domain"/>
    <property type="match status" value="2"/>
</dbReference>
<dbReference type="Pfam" id="PF02852">
    <property type="entry name" value="Pyr_redox_dim"/>
    <property type="match status" value="1"/>
</dbReference>
<keyword evidence="11" id="KW-1015">Disulfide bond</keyword>
<dbReference type="PANTHER" id="PTHR22912:SF224">
    <property type="entry name" value="DIHYDROLIPOYL DEHYDROGENASE"/>
    <property type="match status" value="1"/>
</dbReference>
<accession>A0A916VK51</accession>
<evidence type="ECO:0000256" key="5">
    <source>
        <dbReference type="ARBA" id="ARBA00016961"/>
    </source>
</evidence>
<evidence type="ECO:0000256" key="16">
    <source>
        <dbReference type="PIRSR" id="PIRSR000350-4"/>
    </source>
</evidence>
<dbReference type="SUPFAM" id="SSF55424">
    <property type="entry name" value="FAD/NAD-linked reductases, dimerisation (C-terminal) domain"/>
    <property type="match status" value="1"/>
</dbReference>
<keyword evidence="15" id="KW-0547">Nucleotide-binding</keyword>
<dbReference type="InterPro" id="IPR050151">
    <property type="entry name" value="Class-I_Pyr_Nuc-Dis_Oxidored"/>
</dbReference>
<comment type="miscellaneous">
    <text evidence="17">The active site is a redox-active disulfide bond.</text>
</comment>
<keyword evidence="21" id="KW-1185">Reference proteome</keyword>
<dbReference type="InterPro" id="IPR012999">
    <property type="entry name" value="Pyr_OxRdtase_I_AS"/>
</dbReference>
<reference evidence="20" key="1">
    <citation type="journal article" date="2014" name="Int. J. Syst. Evol. Microbiol.">
        <title>Complete genome sequence of Corynebacterium casei LMG S-19264T (=DSM 44701T), isolated from a smear-ripened cheese.</title>
        <authorList>
            <consortium name="US DOE Joint Genome Institute (JGI-PGF)"/>
            <person name="Walter F."/>
            <person name="Albersmeier A."/>
            <person name="Kalinowski J."/>
            <person name="Ruckert C."/>
        </authorList>
    </citation>
    <scope>NUCLEOTIDE SEQUENCE</scope>
    <source>
        <strain evidence="20">CGMCC 1.15425</strain>
    </source>
</reference>
<dbReference type="GO" id="GO:0050660">
    <property type="term" value="F:flavin adenine dinucleotide binding"/>
    <property type="evidence" value="ECO:0007669"/>
    <property type="project" value="InterPro"/>
</dbReference>
<feature type="domain" description="FAD/NAD(P)-binding" evidence="19">
    <location>
        <begin position="5"/>
        <end position="338"/>
    </location>
</feature>
<keyword evidence="9 17" id="KW-0560">Oxidoreductase</keyword>
<evidence type="ECO:0000256" key="1">
    <source>
        <dbReference type="ARBA" id="ARBA00004496"/>
    </source>
</evidence>
<dbReference type="PANTHER" id="PTHR22912">
    <property type="entry name" value="DISULFIDE OXIDOREDUCTASE"/>
    <property type="match status" value="1"/>
</dbReference>
<dbReference type="AlphaFoldDB" id="A0A916VK51"/>
<evidence type="ECO:0000256" key="6">
    <source>
        <dbReference type="ARBA" id="ARBA00022490"/>
    </source>
</evidence>
<keyword evidence="6" id="KW-0963">Cytoplasm</keyword>
<gene>
    <name evidence="20" type="primary">lpdG</name>
    <name evidence="20" type="ORF">GCM10011403_27180</name>
</gene>
<comment type="similarity">
    <text evidence="2 17">Belongs to the class-I pyridine nucleotide-disulfide oxidoreductase family.</text>
</comment>
<evidence type="ECO:0000256" key="12">
    <source>
        <dbReference type="ARBA" id="ARBA00023284"/>
    </source>
</evidence>
<evidence type="ECO:0000256" key="4">
    <source>
        <dbReference type="ARBA" id="ARBA00012608"/>
    </source>
</evidence>
<evidence type="ECO:0000256" key="13">
    <source>
        <dbReference type="ARBA" id="ARBA00049187"/>
    </source>
</evidence>
<evidence type="ECO:0000256" key="15">
    <source>
        <dbReference type="PIRSR" id="PIRSR000350-3"/>
    </source>
</evidence>
<feature type="binding site" evidence="15">
    <location>
        <position position="211"/>
    </location>
    <ligand>
        <name>NAD(+)</name>
        <dbReference type="ChEBI" id="CHEBI:57540"/>
    </ligand>
</feature>
<organism evidence="20 21">
    <name type="scientific">Pseudohongiella nitratireducens</name>
    <dbReference type="NCBI Taxonomy" id="1768907"/>
    <lineage>
        <taxon>Bacteria</taxon>
        <taxon>Pseudomonadati</taxon>
        <taxon>Pseudomonadota</taxon>
        <taxon>Gammaproteobacteria</taxon>
        <taxon>Pseudomonadales</taxon>
        <taxon>Pseudohongiellaceae</taxon>
        <taxon>Pseudohongiella</taxon>
    </lineage>
</organism>
<evidence type="ECO:0000256" key="7">
    <source>
        <dbReference type="ARBA" id="ARBA00022630"/>
    </source>
</evidence>
<keyword evidence="12 17" id="KW-0676">Redox-active center</keyword>
<dbReference type="FunFam" id="3.50.50.60:FF:000001">
    <property type="entry name" value="Dihydrolipoyl dehydrogenase, mitochondrial"/>
    <property type="match status" value="1"/>
</dbReference>
<feature type="binding site" evidence="15">
    <location>
        <position position="282"/>
    </location>
    <ligand>
        <name>NAD(+)</name>
        <dbReference type="ChEBI" id="CHEBI:57540"/>
    </ligand>
</feature>
<dbReference type="FunFam" id="3.30.390.30:FF:000001">
    <property type="entry name" value="Dihydrolipoyl dehydrogenase"/>
    <property type="match status" value="1"/>
</dbReference>
<sequence>MSKKFDVVVIGAGPAGYVAAIRAAQLGLKTACVEKWHNEKNEAVYGGTCLNVGCIPSKALLDSSHKYAEAQEDFKVHGISTGKVEMDVPSMIARKAKIVGQLTQGVKGLFMANKVEGIQGSGKLLKGKKVEVTSADGKTETLEADNIILAAGSAPIDIPPAPVDDETIVNSTGALEFQAVPKRLGVIGAGVIGLELGSVWSRLGSEVTVFEAMDAFLPAVDEQVAKDAKKVLEKQGLDIKLGAKVSGTKVAGKGKSKTVKVSYTDSEGDKEATFDKLIVAVGRRPYSEGLLADDCGVEKDERGFVKVDEYCATSVDGVYATGDLVRGPMLAHKGSEEGVMVAERIAGKATQVNYDLVPFVIYTHPEIAWVGKSEQQLKEEDVDYNVGTFPFSINGRAMAANESAGMVKMLADAKTDRILGCHIMGPSAADLVQQVAIAMEFSASAEDLALTMFSHPTLSEAVHEAALSVHGHAIHAANRKKRK</sequence>
<feature type="binding site" evidence="15">
    <location>
        <position position="323"/>
    </location>
    <ligand>
        <name>FAD</name>
        <dbReference type="ChEBI" id="CHEBI:57692"/>
    </ligand>
</feature>
<evidence type="ECO:0000256" key="2">
    <source>
        <dbReference type="ARBA" id="ARBA00007532"/>
    </source>
</evidence>
<dbReference type="PROSITE" id="PS00076">
    <property type="entry name" value="PYRIDINE_REDOX_1"/>
    <property type="match status" value="1"/>
</dbReference>
<dbReference type="Gene3D" id="3.30.390.30">
    <property type="match status" value="1"/>
</dbReference>
<dbReference type="InterPro" id="IPR006258">
    <property type="entry name" value="Lipoamide_DH"/>
</dbReference>
<comment type="subunit">
    <text evidence="3">Homodimer.</text>
</comment>
<feature type="binding site" evidence="15">
    <location>
        <begin position="188"/>
        <end position="195"/>
    </location>
    <ligand>
        <name>NAD(+)</name>
        <dbReference type="ChEBI" id="CHEBI:57540"/>
    </ligand>
</feature>
<feature type="domain" description="Pyridine nucleotide-disulphide oxidoreductase dimerisation" evidence="18">
    <location>
        <begin position="357"/>
        <end position="466"/>
    </location>
</feature>
<keyword evidence="8 15" id="KW-0274">FAD</keyword>
<evidence type="ECO:0000256" key="11">
    <source>
        <dbReference type="ARBA" id="ARBA00023157"/>
    </source>
</evidence>
<dbReference type="InterPro" id="IPR001100">
    <property type="entry name" value="Pyr_nuc-diS_OxRdtase"/>
</dbReference>
<dbReference type="EC" id="1.8.1.4" evidence="4 17"/>
<dbReference type="PRINTS" id="PR00411">
    <property type="entry name" value="PNDRDTASEI"/>
</dbReference>
<dbReference type="Proteomes" id="UP000627715">
    <property type="component" value="Unassembled WGS sequence"/>
</dbReference>
<protein>
    <recommendedName>
        <fullName evidence="5 17">Dihydrolipoyl dehydrogenase</fullName>
        <ecNumber evidence="4 17">1.8.1.4</ecNumber>
    </recommendedName>
</protein>
<evidence type="ECO:0000313" key="20">
    <source>
        <dbReference type="EMBL" id="GFZ82367.1"/>
    </source>
</evidence>
<proteinExistence type="inferred from homology"/>
<keyword evidence="10 15" id="KW-0520">NAD</keyword>
<dbReference type="InterPro" id="IPR016156">
    <property type="entry name" value="FAD/NAD-linked_Rdtase_dimer_sf"/>
</dbReference>
<dbReference type="InterPro" id="IPR004099">
    <property type="entry name" value="Pyr_nucl-diS_OxRdtase_dimer"/>
</dbReference>